<dbReference type="InterPro" id="IPR052027">
    <property type="entry name" value="PspC"/>
</dbReference>
<evidence type="ECO:0000256" key="3">
    <source>
        <dbReference type="ARBA" id="ARBA00022692"/>
    </source>
</evidence>
<evidence type="ECO:0000256" key="5">
    <source>
        <dbReference type="ARBA" id="ARBA00023136"/>
    </source>
</evidence>
<dbReference type="Pfam" id="PF04024">
    <property type="entry name" value="PspC"/>
    <property type="match status" value="1"/>
</dbReference>
<keyword evidence="3 6" id="KW-0812">Transmembrane</keyword>
<protein>
    <submittedName>
        <fullName evidence="8">PspC domain-containing protein</fullName>
    </submittedName>
</protein>
<dbReference type="PANTHER" id="PTHR33885:SF3">
    <property type="entry name" value="PHAGE SHOCK PROTEIN C"/>
    <property type="match status" value="1"/>
</dbReference>
<evidence type="ECO:0000259" key="7">
    <source>
        <dbReference type="Pfam" id="PF04024"/>
    </source>
</evidence>
<evidence type="ECO:0000256" key="4">
    <source>
        <dbReference type="ARBA" id="ARBA00022989"/>
    </source>
</evidence>
<gene>
    <name evidence="8" type="ORF">IAB31_01945</name>
</gene>
<organism evidence="8 9">
    <name type="scientific">Candidatus Choladousia intestinavium</name>
    <dbReference type="NCBI Taxonomy" id="2840727"/>
    <lineage>
        <taxon>Bacteria</taxon>
        <taxon>Bacillati</taxon>
        <taxon>Bacillota</taxon>
        <taxon>Clostridia</taxon>
        <taxon>Lachnospirales</taxon>
        <taxon>Lachnospiraceae</taxon>
        <taxon>Lachnospiraceae incertae sedis</taxon>
        <taxon>Candidatus Choladousia</taxon>
    </lineage>
</organism>
<evidence type="ECO:0000313" key="8">
    <source>
        <dbReference type="EMBL" id="HIR12668.1"/>
    </source>
</evidence>
<evidence type="ECO:0000256" key="6">
    <source>
        <dbReference type="SAM" id="Phobius"/>
    </source>
</evidence>
<keyword evidence="5 6" id="KW-0472">Membrane</keyword>
<keyword evidence="2" id="KW-1003">Cell membrane</keyword>
<evidence type="ECO:0000256" key="1">
    <source>
        <dbReference type="ARBA" id="ARBA00004162"/>
    </source>
</evidence>
<sequence>MRKLYKSNTDIKICGVCGGIGEYLNIDPTLIRLIFIILAFTQVGILAYVIAALVIPRESF</sequence>
<reference evidence="8" key="1">
    <citation type="submission" date="2020-10" db="EMBL/GenBank/DDBJ databases">
        <authorList>
            <person name="Gilroy R."/>
        </authorList>
    </citation>
    <scope>NUCLEOTIDE SEQUENCE</scope>
    <source>
        <strain evidence="8">ChiSjej4B22-8148</strain>
    </source>
</reference>
<keyword evidence="4 6" id="KW-1133">Transmembrane helix</keyword>
<comment type="caution">
    <text evidence="8">The sequence shown here is derived from an EMBL/GenBank/DDBJ whole genome shotgun (WGS) entry which is preliminary data.</text>
</comment>
<dbReference type="Proteomes" id="UP000886757">
    <property type="component" value="Unassembled WGS sequence"/>
</dbReference>
<evidence type="ECO:0000256" key="2">
    <source>
        <dbReference type="ARBA" id="ARBA00022475"/>
    </source>
</evidence>
<accession>A0A9D1AAH3</accession>
<dbReference type="InterPro" id="IPR007168">
    <property type="entry name" value="Phageshock_PspC_N"/>
</dbReference>
<dbReference type="AlphaFoldDB" id="A0A9D1AAH3"/>
<name>A0A9D1AAH3_9FIRM</name>
<dbReference type="EMBL" id="DVGK01000028">
    <property type="protein sequence ID" value="HIR12668.1"/>
    <property type="molecule type" value="Genomic_DNA"/>
</dbReference>
<evidence type="ECO:0000313" key="9">
    <source>
        <dbReference type="Proteomes" id="UP000886757"/>
    </source>
</evidence>
<proteinExistence type="predicted"/>
<feature type="domain" description="Phage shock protein PspC N-terminal" evidence="7">
    <location>
        <begin position="2"/>
        <end position="58"/>
    </location>
</feature>
<reference evidence="8" key="2">
    <citation type="journal article" date="2021" name="PeerJ">
        <title>Extensive microbial diversity within the chicken gut microbiome revealed by metagenomics and culture.</title>
        <authorList>
            <person name="Gilroy R."/>
            <person name="Ravi A."/>
            <person name="Getino M."/>
            <person name="Pursley I."/>
            <person name="Horton D.L."/>
            <person name="Alikhan N.F."/>
            <person name="Baker D."/>
            <person name="Gharbi K."/>
            <person name="Hall N."/>
            <person name="Watson M."/>
            <person name="Adriaenssens E.M."/>
            <person name="Foster-Nyarko E."/>
            <person name="Jarju S."/>
            <person name="Secka A."/>
            <person name="Antonio M."/>
            <person name="Oren A."/>
            <person name="Chaudhuri R.R."/>
            <person name="La Ragione R."/>
            <person name="Hildebrand F."/>
            <person name="Pallen M.J."/>
        </authorList>
    </citation>
    <scope>NUCLEOTIDE SEQUENCE</scope>
    <source>
        <strain evidence="8">ChiSjej4B22-8148</strain>
    </source>
</reference>
<comment type="subcellular location">
    <subcellularLocation>
        <location evidence="1">Cell membrane</location>
        <topology evidence="1">Single-pass membrane protein</topology>
    </subcellularLocation>
</comment>
<dbReference type="PANTHER" id="PTHR33885">
    <property type="entry name" value="PHAGE SHOCK PROTEIN C"/>
    <property type="match status" value="1"/>
</dbReference>
<dbReference type="GO" id="GO:0005886">
    <property type="term" value="C:plasma membrane"/>
    <property type="evidence" value="ECO:0007669"/>
    <property type="project" value="UniProtKB-SubCell"/>
</dbReference>
<feature type="transmembrane region" description="Helical" evidence="6">
    <location>
        <begin position="33"/>
        <end position="55"/>
    </location>
</feature>